<accession>A0A938BTT9</accession>
<gene>
    <name evidence="1" type="ORF">FJY68_05085</name>
</gene>
<dbReference type="AlphaFoldDB" id="A0A938BTT9"/>
<dbReference type="EMBL" id="VGIR01000022">
    <property type="protein sequence ID" value="MBM3331213.1"/>
    <property type="molecule type" value="Genomic_DNA"/>
</dbReference>
<name>A0A938BTT9_UNCW3</name>
<comment type="caution">
    <text evidence="1">The sequence shown here is derived from an EMBL/GenBank/DDBJ whole genome shotgun (WGS) entry which is preliminary data.</text>
</comment>
<evidence type="ECO:0000313" key="1">
    <source>
        <dbReference type="EMBL" id="MBM3331213.1"/>
    </source>
</evidence>
<reference evidence="1" key="1">
    <citation type="submission" date="2019-03" db="EMBL/GenBank/DDBJ databases">
        <title>Lake Tanganyika Metagenome-Assembled Genomes (MAGs).</title>
        <authorList>
            <person name="Tran P."/>
        </authorList>
    </citation>
    <scope>NUCLEOTIDE SEQUENCE</scope>
    <source>
        <strain evidence="1">K_DeepCast_150m_m2_040</strain>
    </source>
</reference>
<dbReference type="Proteomes" id="UP000779900">
    <property type="component" value="Unassembled WGS sequence"/>
</dbReference>
<organism evidence="1 2">
    <name type="scientific">candidate division WOR-3 bacterium</name>
    <dbReference type="NCBI Taxonomy" id="2052148"/>
    <lineage>
        <taxon>Bacteria</taxon>
        <taxon>Bacteria division WOR-3</taxon>
    </lineage>
</organism>
<proteinExistence type="predicted"/>
<sequence length="110" mass="12685">MTAQHRELAAGRWCKFSLAEQLANTGSEVERALNWRQRGNAEYSTKAIERALELLDLTIADARHRGRLRELTRLREVLVDYFYADNGYGSSPARWRTYFNAFAFAARSGR</sequence>
<protein>
    <submittedName>
        <fullName evidence="1">Uncharacterized protein</fullName>
    </submittedName>
</protein>
<evidence type="ECO:0000313" key="2">
    <source>
        <dbReference type="Proteomes" id="UP000779900"/>
    </source>
</evidence>